<dbReference type="GO" id="GO:1990627">
    <property type="term" value="P:mitochondrial inner membrane fusion"/>
    <property type="evidence" value="ECO:0007669"/>
    <property type="project" value="EnsemblFungi"/>
</dbReference>
<dbReference type="Proteomes" id="UP000006790">
    <property type="component" value="Chromosome 7"/>
</dbReference>
<evidence type="ECO:0000256" key="7">
    <source>
        <dbReference type="ARBA" id="ARBA00023054"/>
    </source>
</evidence>
<dbReference type="InterPro" id="IPR027094">
    <property type="entry name" value="Mitofusin_fam"/>
</dbReference>
<reference evidence="16" key="1">
    <citation type="journal article" date="2012" name="G3 (Bethesda)">
        <title>Pichia sorbitophila, an interspecies yeast hybrid reveals early steps of genome resolution following polyploidization.</title>
        <authorList>
            <person name="Leh Louis V."/>
            <person name="Despons L."/>
            <person name="Friedrich A."/>
            <person name="Martin T."/>
            <person name="Durrens P."/>
            <person name="Casaregola S."/>
            <person name="Neuveglise C."/>
            <person name="Fairhead C."/>
            <person name="Marck C."/>
            <person name="Cruz J.A."/>
            <person name="Straub M.L."/>
            <person name="Kugler V."/>
            <person name="Sacerdot C."/>
            <person name="Uzunov Z."/>
            <person name="Thierry A."/>
            <person name="Weiss S."/>
            <person name="Bleykasten C."/>
            <person name="De Montigny J."/>
            <person name="Jacques N."/>
            <person name="Jung P."/>
            <person name="Lemaire M."/>
            <person name="Mallet S."/>
            <person name="Morel G."/>
            <person name="Richard G.F."/>
            <person name="Sarkar A."/>
            <person name="Savel G."/>
            <person name="Schacherer J."/>
            <person name="Seret M.L."/>
            <person name="Talla E."/>
            <person name="Samson G."/>
            <person name="Jubin C."/>
            <person name="Poulain J."/>
            <person name="Vacherie B."/>
            <person name="Barbe V."/>
            <person name="Pelletier E."/>
            <person name="Sherman D.J."/>
            <person name="Westhof E."/>
            <person name="Weissenbach J."/>
            <person name="Baret P.V."/>
            <person name="Wincker P."/>
            <person name="Gaillardin C."/>
            <person name="Dujon B."/>
            <person name="Souciet J.L."/>
        </authorList>
    </citation>
    <scope>NUCLEOTIDE SEQUENCE [LARGE SCALE GENOMIC DNA]</scope>
    <source>
        <strain evidence="16">CBS 270.75 / DBVPG 7215 / KCTC 17166 / NRRL Y-17582</strain>
    </source>
</reference>
<dbReference type="AlphaFoldDB" id="G8JVQ4"/>
<evidence type="ECO:0000256" key="5">
    <source>
        <dbReference type="ARBA" id="ARBA00022801"/>
    </source>
</evidence>
<gene>
    <name evidence="15" type="ordered locus">Ecym_7066</name>
</gene>
<dbReference type="RefSeq" id="XP_003647736.1">
    <property type="nucleotide sequence ID" value="XM_003647688.1"/>
</dbReference>
<dbReference type="FunFam" id="3.40.50.300:FF:000638">
    <property type="entry name" value="Transmembrane GTPase Fzo1, putative"/>
    <property type="match status" value="1"/>
</dbReference>
<dbReference type="PANTHER" id="PTHR10465:SF0">
    <property type="entry name" value="SARCALUMENIN"/>
    <property type="match status" value="1"/>
</dbReference>
<dbReference type="GO" id="GO:0160189">
    <property type="term" value="C:peroxisomal-mitochondrial contact site"/>
    <property type="evidence" value="ECO:0007669"/>
    <property type="project" value="EnsemblFungi"/>
</dbReference>
<dbReference type="PROSITE" id="PS51718">
    <property type="entry name" value="G_DYNAMIN_2"/>
    <property type="match status" value="1"/>
</dbReference>
<dbReference type="PANTHER" id="PTHR10465">
    <property type="entry name" value="TRANSMEMBRANE GTPASE FZO1"/>
    <property type="match status" value="1"/>
</dbReference>
<dbReference type="GO" id="GO:0003924">
    <property type="term" value="F:GTPase activity"/>
    <property type="evidence" value="ECO:0007669"/>
    <property type="project" value="EnsemblFungi"/>
</dbReference>
<keyword evidence="10 13" id="KW-0472">Membrane</keyword>
<evidence type="ECO:0000256" key="6">
    <source>
        <dbReference type="ARBA" id="ARBA00022989"/>
    </source>
</evidence>
<evidence type="ECO:0000256" key="12">
    <source>
        <dbReference type="SAM" id="MobiDB-lite"/>
    </source>
</evidence>
<evidence type="ECO:0000259" key="14">
    <source>
        <dbReference type="PROSITE" id="PS51718"/>
    </source>
</evidence>
<evidence type="ECO:0000256" key="11">
    <source>
        <dbReference type="ARBA" id="ARBA00048548"/>
    </source>
</evidence>
<keyword evidence="4" id="KW-1000">Mitochondrion outer membrane</keyword>
<dbReference type="HOGENOM" id="CLU_011752_0_0_1"/>
<dbReference type="GeneID" id="11471225"/>
<feature type="transmembrane region" description="Helical" evidence="13">
    <location>
        <begin position="658"/>
        <end position="676"/>
    </location>
</feature>
<organism evidence="15 16">
    <name type="scientific">Eremothecium cymbalariae (strain CBS 270.75 / DBVPG 7215 / KCTC 17166 / NRRL Y-17582)</name>
    <name type="common">Yeast</name>
    <dbReference type="NCBI Taxonomy" id="931890"/>
    <lineage>
        <taxon>Eukaryota</taxon>
        <taxon>Fungi</taxon>
        <taxon>Dikarya</taxon>
        <taxon>Ascomycota</taxon>
        <taxon>Saccharomycotina</taxon>
        <taxon>Saccharomycetes</taxon>
        <taxon>Saccharomycetales</taxon>
        <taxon>Saccharomycetaceae</taxon>
        <taxon>Eremothecium</taxon>
    </lineage>
</organism>
<dbReference type="Gene3D" id="3.40.50.300">
    <property type="entry name" value="P-loop containing nucleotide triphosphate hydrolases"/>
    <property type="match status" value="1"/>
</dbReference>
<keyword evidence="9" id="KW-0342">GTP-binding</keyword>
<keyword evidence="6 13" id="KW-1133">Transmembrane helix</keyword>
<evidence type="ECO:0000256" key="9">
    <source>
        <dbReference type="ARBA" id="ARBA00023134"/>
    </source>
</evidence>
<keyword evidence="5" id="KW-0378">Hydrolase</keyword>
<dbReference type="InterPro" id="IPR045063">
    <property type="entry name" value="Dynamin_N"/>
</dbReference>
<feature type="region of interest" description="Disordered" evidence="12">
    <location>
        <begin position="370"/>
        <end position="392"/>
    </location>
</feature>
<dbReference type="SUPFAM" id="SSF52540">
    <property type="entry name" value="P-loop containing nucleoside triphosphate hydrolases"/>
    <property type="match status" value="1"/>
</dbReference>
<dbReference type="STRING" id="931890.G8JVQ4"/>
<keyword evidence="3" id="KW-0547">Nucleotide-binding</keyword>
<dbReference type="Pfam" id="PF00350">
    <property type="entry name" value="Dynamin_N"/>
    <property type="match status" value="1"/>
</dbReference>
<evidence type="ECO:0000256" key="13">
    <source>
        <dbReference type="SAM" id="Phobius"/>
    </source>
</evidence>
<dbReference type="GO" id="GO:0160190">
    <property type="term" value="F:peroxisome-mitochondrion membrane tether activity"/>
    <property type="evidence" value="ECO:0007669"/>
    <property type="project" value="EnsemblFungi"/>
</dbReference>
<keyword evidence="2 13" id="KW-0812">Transmembrane</keyword>
<dbReference type="GO" id="GO:0005525">
    <property type="term" value="F:GTP binding"/>
    <property type="evidence" value="ECO:0007669"/>
    <property type="project" value="UniProtKB-KW"/>
</dbReference>
<dbReference type="InParanoid" id="G8JVQ4"/>
<evidence type="ECO:0000256" key="2">
    <source>
        <dbReference type="ARBA" id="ARBA00022692"/>
    </source>
</evidence>
<dbReference type="EMBL" id="CP002503">
    <property type="protein sequence ID" value="AET40919.1"/>
    <property type="molecule type" value="Genomic_DNA"/>
</dbReference>
<dbReference type="GO" id="GO:1990626">
    <property type="term" value="P:mitochondrial outer membrane fusion"/>
    <property type="evidence" value="ECO:0007669"/>
    <property type="project" value="EnsemblFungi"/>
</dbReference>
<feature type="transmembrane region" description="Helical" evidence="13">
    <location>
        <begin position="688"/>
        <end position="706"/>
    </location>
</feature>
<dbReference type="OrthoDB" id="9984778at2759"/>
<evidence type="ECO:0000256" key="10">
    <source>
        <dbReference type="ARBA" id="ARBA00023136"/>
    </source>
</evidence>
<evidence type="ECO:0000256" key="8">
    <source>
        <dbReference type="ARBA" id="ARBA00023128"/>
    </source>
</evidence>
<dbReference type="GO" id="GO:0005741">
    <property type="term" value="C:mitochondrial outer membrane"/>
    <property type="evidence" value="ECO:0007669"/>
    <property type="project" value="UniProtKB-SubCell"/>
</dbReference>
<dbReference type="InterPro" id="IPR027417">
    <property type="entry name" value="P-loop_NTPase"/>
</dbReference>
<dbReference type="eggNOG" id="KOG0448">
    <property type="taxonomic scope" value="Eukaryota"/>
</dbReference>
<evidence type="ECO:0000256" key="3">
    <source>
        <dbReference type="ARBA" id="ARBA00022741"/>
    </source>
</evidence>
<evidence type="ECO:0000256" key="1">
    <source>
        <dbReference type="ARBA" id="ARBA00004374"/>
    </source>
</evidence>
<comment type="catalytic activity">
    <reaction evidence="11">
        <text>GTP + H2O = GDP + phosphate + H(+)</text>
        <dbReference type="Rhea" id="RHEA:19669"/>
        <dbReference type="ChEBI" id="CHEBI:15377"/>
        <dbReference type="ChEBI" id="CHEBI:15378"/>
        <dbReference type="ChEBI" id="CHEBI:37565"/>
        <dbReference type="ChEBI" id="CHEBI:43474"/>
        <dbReference type="ChEBI" id="CHEBI:58189"/>
    </reaction>
</comment>
<keyword evidence="7" id="KW-0175">Coiled coil</keyword>
<evidence type="ECO:0000313" key="15">
    <source>
        <dbReference type="EMBL" id="AET40919.1"/>
    </source>
</evidence>
<sequence>MSKGNKDKKDEPWELSYARDGVEFNGDDLEGLLEHGSDGRRRLSNDNLVSSHLNQWNYNHNRGALMQGIEEAQGLVTDLVNENGERPMHIPESDLQILQVSLKLDGNWQNNFSLDKEALAHVFNSQAKSASKHLGNLLVRVQDTSSKVFITGDLNAGKSTLCNALLRKQLLPEDQLPCTNVFCEILEARENDNIEQVHAISLSVAASVKEAYDVYDIQDRSTYEVFPLEELSSLVHKNSEYSLLKIYIKDDQRPAETSLLRNGTADIALIDSPGLNMDSVQTTQVMSRQEEIDLVIFVVNAENQLTLSGKEFISIASKEKKLMFFVVNKFDQIKDKQRCKKLILDQIKEISPETFKKSAEFVHFVSSEGVIPNDTHEEGGSGPGGDPDYDNLVPPDPHFESLENSLRNFILKKRSLSKLLPAKTYLMKLLYDVERISAWNVHVYKDEESQLNIELNELAPLIQGTKTHCIKLTESVDKKTEDSVTDVYESTRHRILASLELLPSDFPAYDGLSNIHDYIFRTRQFIIERIKSSVVTSELDARNKTTEVVDDINKMAKNALGDDFMSNRVFKSDLMFTRRKHSLGKQLTVPFNMLDLFAPSWEGFVLYVTCGFSIRPKQETLKSSDSNSVVTTLGLTNYSISKYWTNPSLIFTSKIPTLAIYSYGGVKVVTNFLLYGTRFFTWQSFKKLSTSFVLIGSVLGIAYLISDLPRALPMNLSKNYKKKLQDLNYIHSNADRISKEVREVLKIPTREIVKSCELVLDRKQAQKKTLESKMQNNALSINFFQRLAERASKHRQLIEEINLDVD</sequence>
<evidence type="ECO:0000313" key="16">
    <source>
        <dbReference type="Proteomes" id="UP000006790"/>
    </source>
</evidence>
<name>G8JVQ4_ERECY</name>
<dbReference type="GO" id="GO:0048312">
    <property type="term" value="P:intracellular distribution of mitochondria"/>
    <property type="evidence" value="ECO:0007669"/>
    <property type="project" value="EnsemblFungi"/>
</dbReference>
<dbReference type="GO" id="GO:0005777">
    <property type="term" value="C:peroxisome"/>
    <property type="evidence" value="ECO:0007669"/>
    <property type="project" value="EnsemblFungi"/>
</dbReference>
<dbReference type="InterPro" id="IPR030381">
    <property type="entry name" value="G_DYNAMIN_dom"/>
</dbReference>
<dbReference type="OMA" id="TNKERCK"/>
<dbReference type="FunCoup" id="G8JVQ4">
    <property type="interactions" value="101"/>
</dbReference>
<evidence type="ECO:0000256" key="4">
    <source>
        <dbReference type="ARBA" id="ARBA00022787"/>
    </source>
</evidence>
<feature type="domain" description="Dynamin-type G" evidence="14">
    <location>
        <begin position="142"/>
        <end position="421"/>
    </location>
</feature>
<dbReference type="KEGG" id="erc:Ecym_7066"/>
<keyword evidence="16" id="KW-1185">Reference proteome</keyword>
<protein>
    <recommendedName>
        <fullName evidence="14">Dynamin-type G domain-containing protein</fullName>
    </recommendedName>
</protein>
<accession>G8JVQ4</accession>
<proteinExistence type="predicted"/>
<comment type="subcellular location">
    <subcellularLocation>
        <location evidence="1">Mitochondrion outer membrane</location>
        <topology evidence="1">Multi-pass membrane protein</topology>
    </subcellularLocation>
</comment>
<keyword evidence="8" id="KW-0496">Mitochondrion</keyword>